<organism evidence="2 3">
    <name type="scientific">Penicillium rubens (strain ATCC 28089 / DSM 1075 / NRRL 1951 / Wisconsin 54-1255)</name>
    <name type="common">Penicillium chrysogenum</name>
    <dbReference type="NCBI Taxonomy" id="500485"/>
    <lineage>
        <taxon>Eukaryota</taxon>
        <taxon>Fungi</taxon>
        <taxon>Dikarya</taxon>
        <taxon>Ascomycota</taxon>
        <taxon>Pezizomycotina</taxon>
        <taxon>Eurotiomycetes</taxon>
        <taxon>Eurotiomycetidae</taxon>
        <taxon>Eurotiales</taxon>
        <taxon>Aspergillaceae</taxon>
        <taxon>Penicillium</taxon>
        <taxon>Penicillium chrysogenum species complex</taxon>
    </lineage>
</organism>
<dbReference type="VEuPathDB" id="FungiDB:PCH_Pc22g26130"/>
<reference evidence="2 3" key="1">
    <citation type="journal article" date="2008" name="Nat. Biotechnol.">
        <title>Genome sequencing and analysis of the filamentous fungus Penicillium chrysogenum.</title>
        <authorList>
            <person name="van den Berg M.A."/>
            <person name="Albang R."/>
            <person name="Albermann K."/>
            <person name="Badger J.H."/>
            <person name="Daran J.-M."/>
            <person name="Driessen A.J.M."/>
            <person name="Garcia-Estrada C."/>
            <person name="Fedorova N.D."/>
            <person name="Harris D.M."/>
            <person name="Heijne W.H.M."/>
            <person name="Joardar V.S."/>
            <person name="Kiel J.A.K.W."/>
            <person name="Kovalchuk A."/>
            <person name="Martin J.F."/>
            <person name="Nierman W.C."/>
            <person name="Nijland J.G."/>
            <person name="Pronk J.T."/>
            <person name="Roubos J.A."/>
            <person name="van der Klei I.J."/>
            <person name="van Peij N.N.M.E."/>
            <person name="Veenhuis M."/>
            <person name="von Doehren H."/>
            <person name="Wagner C."/>
            <person name="Wortman J.R."/>
            <person name="Bovenberg R.A.L."/>
        </authorList>
    </citation>
    <scope>NUCLEOTIDE SEQUENCE [LARGE SCALE GENOMIC DNA]</scope>
    <source>
        <strain evidence="3">ATCC 28089 / DSM 1075 / NRRL 1951 / Wisconsin 54-1255</strain>
    </source>
</reference>
<evidence type="ECO:0000256" key="1">
    <source>
        <dbReference type="SAM" id="MobiDB-lite"/>
    </source>
</evidence>
<dbReference type="EMBL" id="AM920437">
    <property type="protein sequence ID" value="CAP99901.1"/>
    <property type="molecule type" value="Genomic_DNA"/>
</dbReference>
<dbReference type="OrthoDB" id="4231329at2759"/>
<name>B6HTE0_PENRW</name>
<protein>
    <submittedName>
        <fullName evidence="2">Uncharacterized protein</fullName>
    </submittedName>
</protein>
<feature type="compositionally biased region" description="Basic and acidic residues" evidence="1">
    <location>
        <begin position="340"/>
        <end position="349"/>
    </location>
</feature>
<accession>B6HTE0</accession>
<sequence length="388" mass="43501">MVLYWQVIGTKEGQESIDRPTARRNMDVNIGRIHMVLEHPIDSKHIPRSNMAAKPLLLMNRTAMIQPRRAATIKIRLAEGLFCASRSSGGFRFCGHNSLTHPALAVKHKLNKRDRKEVTTSSGDCWVDFQSTANRSFLGYSGVIYRKQTKANYVVLGDPLHRERCIWAGDDGNHCQNTVPLDSRINGVLCFQLLQNLAFAYPPAQGLSLAAKRLFRLECRRRRCRPKVWATRFLHLLDQAKDDTVHSEPHDSTLLVHQWPTSMSHNVATAVCPNESFSKPEVGPSREDRGSGRSPDDKRLQCDLSTSLTNEFRTEWPPEGSLFSHDDPTASFGDASGDGAADRRVRSKSEAAVASENSKYKTKFSSYLTVNVVRERTAVLRRSLGSGE</sequence>
<dbReference type="Proteomes" id="UP000000724">
    <property type="component" value="Contig Pc00c22"/>
</dbReference>
<dbReference type="AlphaFoldDB" id="B6HTE0"/>
<evidence type="ECO:0000313" key="2">
    <source>
        <dbReference type="EMBL" id="CAP99901.1"/>
    </source>
</evidence>
<gene>
    <name evidence="2" type="ORF">Pc22g26130</name>
    <name evidence="2" type="ORF">PCH_Pc22g26130</name>
</gene>
<feature type="region of interest" description="Disordered" evidence="1">
    <location>
        <begin position="274"/>
        <end position="359"/>
    </location>
</feature>
<keyword evidence="3" id="KW-1185">Reference proteome</keyword>
<feature type="compositionally biased region" description="Basic and acidic residues" evidence="1">
    <location>
        <begin position="284"/>
        <end position="301"/>
    </location>
</feature>
<evidence type="ECO:0000313" key="3">
    <source>
        <dbReference type="Proteomes" id="UP000000724"/>
    </source>
</evidence>
<dbReference type="HOGENOM" id="CLU_711939_0_0_1"/>
<proteinExistence type="predicted"/>